<comment type="pathway">
    <text evidence="2 7">Secondary metabolite metabolism; methylglyoxal degradation; (R)-lactate from methylglyoxal: step 2/2.</text>
</comment>
<protein>
    <recommendedName>
        <fullName evidence="7">Hydroxyacylglutathione hydrolase</fullName>
        <ecNumber evidence="7">3.1.2.6</ecNumber>
    </recommendedName>
    <alternativeName>
        <fullName evidence="7">Glyoxalase II</fullName>
        <shortName evidence="7">Glx II</shortName>
    </alternativeName>
</protein>
<dbReference type="SMART" id="SM00849">
    <property type="entry name" value="Lactamase_B"/>
    <property type="match status" value="1"/>
</dbReference>
<dbReference type="PROSITE" id="PS00743">
    <property type="entry name" value="BETA_LACTAMASE_B_1"/>
    <property type="match status" value="1"/>
</dbReference>
<keyword evidence="4 7" id="KW-0479">Metal-binding</keyword>
<evidence type="ECO:0000313" key="10">
    <source>
        <dbReference type="Proteomes" id="UP000199603"/>
    </source>
</evidence>
<dbReference type="InterPro" id="IPR035680">
    <property type="entry name" value="Clx_II_MBL"/>
</dbReference>
<dbReference type="PIRSF" id="PIRSF005457">
    <property type="entry name" value="Glx"/>
    <property type="match status" value="1"/>
</dbReference>
<gene>
    <name evidence="7" type="primary">gloB</name>
    <name evidence="9" type="ORF">SAMN04488509_101146</name>
</gene>
<dbReference type="GO" id="GO:0004416">
    <property type="term" value="F:hydroxyacylglutathione hydrolase activity"/>
    <property type="evidence" value="ECO:0007669"/>
    <property type="project" value="UniProtKB-UniRule"/>
</dbReference>
<comment type="subunit">
    <text evidence="7">Monomer.</text>
</comment>
<evidence type="ECO:0000256" key="6">
    <source>
        <dbReference type="ARBA" id="ARBA00022833"/>
    </source>
</evidence>
<reference evidence="9 10" key="1">
    <citation type="submission" date="2016-10" db="EMBL/GenBank/DDBJ databases">
        <authorList>
            <person name="de Groot N.N."/>
        </authorList>
    </citation>
    <scope>NUCLEOTIDE SEQUENCE [LARGE SCALE GENOMIC DNA]</scope>
    <source>
        <strain evidence="9 10">DSM 16957</strain>
    </source>
</reference>
<dbReference type="HAMAP" id="MF_01374">
    <property type="entry name" value="Glyoxalase_2"/>
    <property type="match status" value="1"/>
</dbReference>
<evidence type="ECO:0000256" key="1">
    <source>
        <dbReference type="ARBA" id="ARBA00001623"/>
    </source>
</evidence>
<dbReference type="EMBL" id="FNAG01000001">
    <property type="protein sequence ID" value="SDD08944.1"/>
    <property type="molecule type" value="Genomic_DNA"/>
</dbReference>
<evidence type="ECO:0000256" key="7">
    <source>
        <dbReference type="HAMAP-Rule" id="MF_01374"/>
    </source>
</evidence>
<evidence type="ECO:0000256" key="3">
    <source>
        <dbReference type="ARBA" id="ARBA00006759"/>
    </source>
</evidence>
<evidence type="ECO:0000256" key="5">
    <source>
        <dbReference type="ARBA" id="ARBA00022801"/>
    </source>
</evidence>
<dbReference type="EC" id="3.1.2.6" evidence="7"/>
<dbReference type="Gene3D" id="3.60.15.10">
    <property type="entry name" value="Ribonuclease Z/Hydroxyacylglutathione hydrolase-like"/>
    <property type="match status" value="1"/>
</dbReference>
<dbReference type="CDD" id="cd07723">
    <property type="entry name" value="hydroxyacylglutathione_hydrolase_MBL-fold"/>
    <property type="match status" value="1"/>
</dbReference>
<feature type="binding site" evidence="7">
    <location>
        <position position="79"/>
    </location>
    <ligand>
        <name>Zn(2+)</name>
        <dbReference type="ChEBI" id="CHEBI:29105"/>
        <label>1</label>
    </ligand>
</feature>
<dbReference type="PANTHER" id="PTHR43705:SF1">
    <property type="entry name" value="HYDROXYACYLGLUTATHIONE HYDROLASE GLOB"/>
    <property type="match status" value="1"/>
</dbReference>
<comment type="catalytic activity">
    <reaction evidence="1 7">
        <text>an S-(2-hydroxyacyl)glutathione + H2O = a 2-hydroxy carboxylate + glutathione + H(+)</text>
        <dbReference type="Rhea" id="RHEA:21864"/>
        <dbReference type="ChEBI" id="CHEBI:15377"/>
        <dbReference type="ChEBI" id="CHEBI:15378"/>
        <dbReference type="ChEBI" id="CHEBI:57925"/>
        <dbReference type="ChEBI" id="CHEBI:58896"/>
        <dbReference type="ChEBI" id="CHEBI:71261"/>
        <dbReference type="EC" id="3.1.2.6"/>
    </reaction>
</comment>
<feature type="binding site" evidence="7">
    <location>
        <position position="152"/>
    </location>
    <ligand>
        <name>Zn(2+)</name>
        <dbReference type="ChEBI" id="CHEBI:29105"/>
        <label>1</label>
    </ligand>
</feature>
<feature type="domain" description="Metallo-beta-lactamase" evidence="8">
    <location>
        <begin position="36"/>
        <end position="190"/>
    </location>
</feature>
<dbReference type="PANTHER" id="PTHR43705">
    <property type="entry name" value="HYDROXYACYLGLUTATHIONE HYDROLASE"/>
    <property type="match status" value="1"/>
</dbReference>
<dbReference type="GO" id="GO:0017001">
    <property type="term" value="P:antibiotic catabolic process"/>
    <property type="evidence" value="ECO:0007669"/>
    <property type="project" value="InterPro"/>
</dbReference>
<organism evidence="9 10">
    <name type="scientific">Aquimonas voraii</name>
    <dbReference type="NCBI Taxonomy" id="265719"/>
    <lineage>
        <taxon>Bacteria</taxon>
        <taxon>Pseudomonadati</taxon>
        <taxon>Pseudomonadota</taxon>
        <taxon>Gammaproteobacteria</taxon>
        <taxon>Lysobacterales</taxon>
        <taxon>Lysobacteraceae</taxon>
        <taxon>Aquimonas</taxon>
    </lineage>
</organism>
<dbReference type="SUPFAM" id="SSF56281">
    <property type="entry name" value="Metallo-hydrolase/oxidoreductase"/>
    <property type="match status" value="1"/>
</dbReference>
<dbReference type="InterPro" id="IPR050110">
    <property type="entry name" value="Glyoxalase_II_hydrolase"/>
</dbReference>
<sequence>MGSASCAADWHLPDSAPPSTPCACLITVSALSAFDDNYLWLLHVPEAGAIVVDPGDAGVVLAEVERGLELAAILITHHHADHTGGIVELQRRLGLPCFAPADPRIPGELRHVGNGEALRLDGWPASIEVIATPGHTRSHVSYFAGGHLFCGDTLFSLGCGRLFEGDAEQMHASLQRLAALPAETLVCCTHEYSAANARFAQTVDPDNRALRIRAEAIANARRAGRPSLPVSLASELACNPFLRVHRPEIRAAAEAWCGHALSAATEVFAALRRWKDEFR</sequence>
<dbReference type="InterPro" id="IPR001279">
    <property type="entry name" value="Metallo-B-lactamas"/>
</dbReference>
<keyword evidence="5 7" id="KW-0378">Hydrolase</keyword>
<dbReference type="InterPro" id="IPR032282">
    <property type="entry name" value="HAGH_C"/>
</dbReference>
<evidence type="ECO:0000256" key="4">
    <source>
        <dbReference type="ARBA" id="ARBA00022723"/>
    </source>
</evidence>
<dbReference type="Pfam" id="PF00753">
    <property type="entry name" value="Lactamase_B"/>
    <property type="match status" value="1"/>
</dbReference>
<feature type="binding site" evidence="7">
    <location>
        <position position="81"/>
    </location>
    <ligand>
        <name>Zn(2+)</name>
        <dbReference type="ChEBI" id="CHEBI:29105"/>
        <label>2</label>
    </ligand>
</feature>
<feature type="binding site" evidence="7">
    <location>
        <position position="190"/>
    </location>
    <ligand>
        <name>Zn(2+)</name>
        <dbReference type="ChEBI" id="CHEBI:29105"/>
        <label>2</label>
    </ligand>
</feature>
<keyword evidence="6 7" id="KW-0862">Zinc</keyword>
<feature type="binding site" evidence="7">
    <location>
        <position position="135"/>
    </location>
    <ligand>
        <name>Zn(2+)</name>
        <dbReference type="ChEBI" id="CHEBI:29105"/>
        <label>1</label>
    </ligand>
</feature>
<feature type="binding site" evidence="7">
    <location>
        <position position="82"/>
    </location>
    <ligand>
        <name>Zn(2+)</name>
        <dbReference type="ChEBI" id="CHEBI:29105"/>
        <label>2</label>
    </ligand>
</feature>
<name>A0A1G6RX33_9GAMM</name>
<dbReference type="AlphaFoldDB" id="A0A1G6RX33"/>
<dbReference type="GO" id="GO:0008800">
    <property type="term" value="F:beta-lactamase activity"/>
    <property type="evidence" value="ECO:0007669"/>
    <property type="project" value="InterPro"/>
</dbReference>
<comment type="function">
    <text evidence="7">Thiolesterase that catalyzes the hydrolysis of S-D-lactoyl-glutathione to form glutathione and D-lactic acid.</text>
</comment>
<evidence type="ECO:0000259" key="8">
    <source>
        <dbReference type="SMART" id="SM00849"/>
    </source>
</evidence>
<evidence type="ECO:0000256" key="2">
    <source>
        <dbReference type="ARBA" id="ARBA00004963"/>
    </source>
</evidence>
<dbReference type="STRING" id="265719.SAMN04488509_101146"/>
<keyword evidence="10" id="KW-1185">Reference proteome</keyword>
<dbReference type="Pfam" id="PF16123">
    <property type="entry name" value="HAGH_C"/>
    <property type="match status" value="1"/>
</dbReference>
<feature type="binding site" evidence="7">
    <location>
        <position position="152"/>
    </location>
    <ligand>
        <name>Zn(2+)</name>
        <dbReference type="ChEBI" id="CHEBI:29105"/>
        <label>2</label>
    </ligand>
</feature>
<dbReference type="InterPro" id="IPR036866">
    <property type="entry name" value="RibonucZ/Hydroxyglut_hydro"/>
</dbReference>
<dbReference type="GO" id="GO:0008270">
    <property type="term" value="F:zinc ion binding"/>
    <property type="evidence" value="ECO:0007669"/>
    <property type="project" value="InterPro"/>
</dbReference>
<proteinExistence type="inferred from homology"/>
<dbReference type="GO" id="GO:0019243">
    <property type="term" value="P:methylglyoxal catabolic process to D-lactate via S-lactoyl-glutathione"/>
    <property type="evidence" value="ECO:0007669"/>
    <property type="project" value="UniProtKB-UniRule"/>
</dbReference>
<dbReference type="NCBIfam" id="TIGR03413">
    <property type="entry name" value="GSH_gloB"/>
    <property type="match status" value="1"/>
</dbReference>
<comment type="cofactor">
    <cofactor evidence="7">
        <name>Zn(2+)</name>
        <dbReference type="ChEBI" id="CHEBI:29105"/>
    </cofactor>
    <text evidence="7">Binds 2 Zn(2+) ions per subunit.</text>
</comment>
<dbReference type="InterPro" id="IPR017782">
    <property type="entry name" value="Hydroxyacylglutathione_Hdrlase"/>
</dbReference>
<dbReference type="UniPathway" id="UPA00619">
    <property type="reaction ID" value="UER00676"/>
</dbReference>
<accession>A0A1G6RX33</accession>
<feature type="binding site" evidence="7">
    <location>
        <position position="77"/>
    </location>
    <ligand>
        <name>Zn(2+)</name>
        <dbReference type="ChEBI" id="CHEBI:29105"/>
        <label>1</label>
    </ligand>
</feature>
<dbReference type="Proteomes" id="UP000199603">
    <property type="component" value="Unassembled WGS sequence"/>
</dbReference>
<comment type="similarity">
    <text evidence="3 7">Belongs to the metallo-beta-lactamase superfamily. Glyoxalase II family.</text>
</comment>
<dbReference type="InterPro" id="IPR001018">
    <property type="entry name" value="Beta-lactamase_class-B_CS"/>
</dbReference>
<evidence type="ECO:0000313" key="9">
    <source>
        <dbReference type="EMBL" id="SDD08944.1"/>
    </source>
</evidence>